<dbReference type="Pfam" id="PF13873">
    <property type="entry name" value="Myb_DNA-bind_5"/>
    <property type="match status" value="1"/>
</dbReference>
<dbReference type="PROSITE" id="PS50090">
    <property type="entry name" value="MYB_LIKE"/>
    <property type="match status" value="1"/>
</dbReference>
<evidence type="ECO:0000256" key="1">
    <source>
        <dbReference type="SAM" id="Coils"/>
    </source>
</evidence>
<feature type="compositionally biased region" description="Basic and acidic residues" evidence="2">
    <location>
        <begin position="86"/>
        <end position="95"/>
    </location>
</feature>
<sequence>MDDKAITSKRRSQNWQDDEEVMLIEEVKTRSGALFGLMKGSGAKGKLKVTREREWQLIADKLNSLYDTKRRTWEEVKKKYYNVKSRSKEKLDGVKRPKTGGGPPLPPLTQGEETFLRLADGEPHLSGLQGGIDTDAPSMSSVSQTVDPAGDHLEQGSEEQCLTDTPTISTVTSVEKVPTVQVNHGVKRKGKTDAGEGKRRRYEDLEEKNLLLDNKRLEEELHRVQEEREVLALKKEVLLLKKQKLLGEIQTLYPSFLAEL</sequence>
<dbReference type="GO" id="GO:0005634">
    <property type="term" value="C:nucleus"/>
    <property type="evidence" value="ECO:0007669"/>
    <property type="project" value="TreeGrafter"/>
</dbReference>
<dbReference type="PANTHER" id="PTHR23098:SF16">
    <property type="entry name" value="REGULATORY PROTEIN ZESTE"/>
    <property type="match status" value="1"/>
</dbReference>
<dbReference type="InterPro" id="IPR028002">
    <property type="entry name" value="Myb_DNA-bind_5"/>
</dbReference>
<proteinExistence type="predicted"/>
<dbReference type="InterPro" id="IPR001005">
    <property type="entry name" value="SANT/Myb"/>
</dbReference>
<keyword evidence="1" id="KW-0175">Coiled coil</keyword>
<feature type="domain" description="Myb-like" evidence="3">
    <location>
        <begin position="7"/>
        <end position="84"/>
    </location>
</feature>
<dbReference type="EnsemblMetazoa" id="G10352.1">
    <property type="protein sequence ID" value="G10352.1:cds"/>
    <property type="gene ID" value="G10352"/>
</dbReference>
<feature type="region of interest" description="Disordered" evidence="2">
    <location>
        <begin position="86"/>
        <end position="110"/>
    </location>
</feature>
<dbReference type="PANTHER" id="PTHR23098">
    <property type="entry name" value="AGAP001331-PA-RELATED"/>
    <property type="match status" value="1"/>
</dbReference>
<dbReference type="OrthoDB" id="6131731at2759"/>
<feature type="coiled-coil region" evidence="1">
    <location>
        <begin position="207"/>
        <end position="243"/>
    </location>
</feature>
<organism evidence="4 5">
    <name type="scientific">Magallana gigas</name>
    <name type="common">Pacific oyster</name>
    <name type="synonym">Crassostrea gigas</name>
    <dbReference type="NCBI Taxonomy" id="29159"/>
    <lineage>
        <taxon>Eukaryota</taxon>
        <taxon>Metazoa</taxon>
        <taxon>Spiralia</taxon>
        <taxon>Lophotrochozoa</taxon>
        <taxon>Mollusca</taxon>
        <taxon>Bivalvia</taxon>
        <taxon>Autobranchia</taxon>
        <taxon>Pteriomorphia</taxon>
        <taxon>Ostreida</taxon>
        <taxon>Ostreoidea</taxon>
        <taxon>Ostreidae</taxon>
        <taxon>Magallana</taxon>
    </lineage>
</organism>
<dbReference type="EnsemblMetazoa" id="G10352.2">
    <property type="protein sequence ID" value="G10352.2:cds"/>
    <property type="gene ID" value="G10352"/>
</dbReference>
<evidence type="ECO:0000313" key="4">
    <source>
        <dbReference type="EnsemblMetazoa" id="G10352.2:cds"/>
    </source>
</evidence>
<dbReference type="AlphaFoldDB" id="A0A8W8HNH1"/>
<evidence type="ECO:0000256" key="2">
    <source>
        <dbReference type="SAM" id="MobiDB-lite"/>
    </source>
</evidence>
<protein>
    <recommendedName>
        <fullName evidence="3">Myb-like domain-containing protein</fullName>
    </recommendedName>
</protein>
<keyword evidence="5" id="KW-1185">Reference proteome</keyword>
<evidence type="ECO:0000259" key="3">
    <source>
        <dbReference type="PROSITE" id="PS50090"/>
    </source>
</evidence>
<reference evidence="4" key="1">
    <citation type="submission" date="2022-08" db="UniProtKB">
        <authorList>
            <consortium name="EnsemblMetazoa"/>
        </authorList>
    </citation>
    <scope>IDENTIFICATION</scope>
    <source>
        <strain evidence="4">05x7-T-G4-1.051#20</strain>
    </source>
</reference>
<dbReference type="Proteomes" id="UP000005408">
    <property type="component" value="Unassembled WGS sequence"/>
</dbReference>
<accession>A0A8W8HNH1</accession>
<name>A0A8W8HNH1_MAGGI</name>
<evidence type="ECO:0000313" key="5">
    <source>
        <dbReference type="Proteomes" id="UP000005408"/>
    </source>
</evidence>